<proteinExistence type="predicted"/>
<feature type="region of interest" description="Disordered" evidence="1">
    <location>
        <begin position="1"/>
        <end position="20"/>
    </location>
</feature>
<organism evidence="2">
    <name type="scientific">marine sediment metagenome</name>
    <dbReference type="NCBI Taxonomy" id="412755"/>
    <lineage>
        <taxon>unclassified sequences</taxon>
        <taxon>metagenomes</taxon>
        <taxon>ecological metagenomes</taxon>
    </lineage>
</organism>
<evidence type="ECO:0000256" key="1">
    <source>
        <dbReference type="SAM" id="MobiDB-lite"/>
    </source>
</evidence>
<reference evidence="2" key="1">
    <citation type="journal article" date="2015" name="Nature">
        <title>Complex archaea that bridge the gap between prokaryotes and eukaryotes.</title>
        <authorList>
            <person name="Spang A."/>
            <person name="Saw J.H."/>
            <person name="Jorgensen S.L."/>
            <person name="Zaremba-Niedzwiedzka K."/>
            <person name="Martijn J."/>
            <person name="Lind A.E."/>
            <person name="van Eijk R."/>
            <person name="Schleper C."/>
            <person name="Guy L."/>
            <person name="Ettema T.J."/>
        </authorList>
    </citation>
    <scope>NUCLEOTIDE SEQUENCE</scope>
</reference>
<gene>
    <name evidence="2" type="ORF">LCGC14_1540700</name>
</gene>
<comment type="caution">
    <text evidence="2">The sequence shown here is derived from an EMBL/GenBank/DDBJ whole genome shotgun (WGS) entry which is preliminary data.</text>
</comment>
<name>A0A0F9IT70_9ZZZZ</name>
<evidence type="ECO:0000313" key="2">
    <source>
        <dbReference type="EMBL" id="KKM60553.1"/>
    </source>
</evidence>
<dbReference type="EMBL" id="LAZR01011657">
    <property type="protein sequence ID" value="KKM60553.1"/>
    <property type="molecule type" value="Genomic_DNA"/>
</dbReference>
<sequence length="350" mass="38767">MVSAGDSTNPDRIQEGTYTDDTTWGASDYGDVGYKDGTDIVGITEAFEGLYIVFKRGDSGLKTYYASSLSSTNPQARLVSDNHSAFVHAGVSVAEGTVYVIESNIISALRGLDAQGKVIYDNTVGLKLGEAFTATSTAWAVTYPRDAQIWFTADPISRIAYIYHYRINAWSEFNFGARQIYSGYYNPTDDFLYIGCDDGFTYKYDRTSFAYADTAGAYDQRLKTKVFTQPQRDVNIKAPMLVWQNLASGSGSFYVKEDYGKSTVLNDTFTTSNPSLFIYDTQDGQSDATDIFDTQEGGTSELYLFPQSYSDTRFQKNMVVNNFQFDIQVSSGGMSIERIVSGMAGGRKFN</sequence>
<dbReference type="AlphaFoldDB" id="A0A0F9IT70"/>
<accession>A0A0F9IT70</accession>
<protein>
    <submittedName>
        <fullName evidence="2">Uncharacterized protein</fullName>
    </submittedName>
</protein>